<evidence type="ECO:0000256" key="5">
    <source>
        <dbReference type="ARBA" id="ARBA00023237"/>
    </source>
</evidence>
<dbReference type="SUPFAM" id="SSF48452">
    <property type="entry name" value="TPR-like"/>
    <property type="match status" value="1"/>
</dbReference>
<comment type="similarity">
    <text evidence="2">Belongs to the SusD family.</text>
</comment>
<organism evidence="8 9">
    <name type="scientific">Mucilaginibacter aquariorum</name>
    <dbReference type="NCBI Taxonomy" id="2967225"/>
    <lineage>
        <taxon>Bacteria</taxon>
        <taxon>Pseudomonadati</taxon>
        <taxon>Bacteroidota</taxon>
        <taxon>Sphingobacteriia</taxon>
        <taxon>Sphingobacteriales</taxon>
        <taxon>Sphingobacteriaceae</taxon>
        <taxon>Mucilaginibacter</taxon>
    </lineage>
</organism>
<keyword evidence="4" id="KW-0472">Membrane</keyword>
<reference evidence="8 9" key="1">
    <citation type="submission" date="2022-07" db="EMBL/GenBank/DDBJ databases">
        <title>Mucilaginibacter sp. JC4.</title>
        <authorList>
            <person name="Le V."/>
            <person name="Ko S.-R."/>
            <person name="Ahn C.-Y."/>
            <person name="Oh H.-M."/>
        </authorList>
    </citation>
    <scope>NUCLEOTIDE SEQUENCE [LARGE SCALE GENOMIC DNA]</scope>
    <source>
        <strain evidence="8 9">JC4</strain>
    </source>
</reference>
<keyword evidence="5" id="KW-0998">Cell outer membrane</keyword>
<keyword evidence="9" id="KW-1185">Reference proteome</keyword>
<dbReference type="RefSeq" id="WP_256536624.1">
    <property type="nucleotide sequence ID" value="NZ_JANHOH010000001.1"/>
</dbReference>
<dbReference type="Gene3D" id="1.25.40.390">
    <property type="match status" value="1"/>
</dbReference>
<dbReference type="CDD" id="cd08977">
    <property type="entry name" value="SusD"/>
    <property type="match status" value="1"/>
</dbReference>
<gene>
    <name evidence="8" type="ORF">NPE20_00485</name>
</gene>
<keyword evidence="3" id="KW-0732">Signal</keyword>
<name>A0ABT1SXF1_9SPHI</name>
<dbReference type="Pfam" id="PF14322">
    <property type="entry name" value="SusD-like_3"/>
    <property type="match status" value="1"/>
</dbReference>
<evidence type="ECO:0000256" key="4">
    <source>
        <dbReference type="ARBA" id="ARBA00023136"/>
    </source>
</evidence>
<evidence type="ECO:0000313" key="8">
    <source>
        <dbReference type="EMBL" id="MCQ6956408.1"/>
    </source>
</evidence>
<evidence type="ECO:0000313" key="9">
    <source>
        <dbReference type="Proteomes" id="UP001204376"/>
    </source>
</evidence>
<dbReference type="EMBL" id="JANHOH010000001">
    <property type="protein sequence ID" value="MCQ6956408.1"/>
    <property type="molecule type" value="Genomic_DNA"/>
</dbReference>
<dbReference type="InterPro" id="IPR012944">
    <property type="entry name" value="SusD_RagB_dom"/>
</dbReference>
<dbReference type="Proteomes" id="UP001204376">
    <property type="component" value="Unassembled WGS sequence"/>
</dbReference>
<evidence type="ECO:0000259" key="7">
    <source>
        <dbReference type="Pfam" id="PF14322"/>
    </source>
</evidence>
<evidence type="ECO:0000256" key="2">
    <source>
        <dbReference type="ARBA" id="ARBA00006275"/>
    </source>
</evidence>
<comment type="subcellular location">
    <subcellularLocation>
        <location evidence="1">Cell outer membrane</location>
    </subcellularLocation>
</comment>
<accession>A0ABT1SXF1</accession>
<feature type="domain" description="RagB/SusD" evidence="6">
    <location>
        <begin position="261"/>
        <end position="541"/>
    </location>
</feature>
<dbReference type="Pfam" id="PF07980">
    <property type="entry name" value="SusD_RagB"/>
    <property type="match status" value="1"/>
</dbReference>
<protein>
    <submittedName>
        <fullName evidence="8">RagB/SusD family nutrient uptake outer membrane protein</fullName>
    </submittedName>
</protein>
<sequence>MKKIYYLLLLLMVNASCNKLELKPLDKLSETDTWSDTNLIRLYVNSTYNVLQHGFQQDLLAAACDEGFNIHGYGNLQVVQRGELTADNVSNLSAKINYFNFSYTNIRNINIFFSKIDGAPGDAAFKNGVKGEMRFLRAYLYANLVWRYGSVPLIQNVFDLHDNFNVKMSSYDDCVKFIVEELDNAAQALPADQPEATKGEASANACKALKARVLLYAASLQNNPSHDNTKWQAAADAAAALLNSGYQLNSDYQSTFTTENKEIIFARYFSQANNTNFNLEQGRNGSDGWGSQNPSQNLVNAYEMAATGLQPYTRLADGSLVLNPSSGYDSANPYTGRDPRFDASIIHDGSVWAGRVTESFHGGKDSPETNSGFNASLTSYYYKKFLIENIPPSGSTVKPTNPWIFFRYAEILLNYAEAKFELGDEATARQYLNLVRNRPSVHMPVVNDADDKLRTRIQNERRIELAFEGHRFFDVRRWKIAEDTENQPISGMDIQKAPNGSKTYTISKVIDRKFLTQQYLMPFPRAEVDKSQGSLVQNKGY</sequence>
<comment type="caution">
    <text evidence="8">The sequence shown here is derived from an EMBL/GenBank/DDBJ whole genome shotgun (WGS) entry which is preliminary data.</text>
</comment>
<dbReference type="InterPro" id="IPR011990">
    <property type="entry name" value="TPR-like_helical_dom_sf"/>
</dbReference>
<dbReference type="InterPro" id="IPR033985">
    <property type="entry name" value="SusD-like_N"/>
</dbReference>
<proteinExistence type="inferred from homology"/>
<evidence type="ECO:0000256" key="3">
    <source>
        <dbReference type="ARBA" id="ARBA00022729"/>
    </source>
</evidence>
<evidence type="ECO:0000256" key="1">
    <source>
        <dbReference type="ARBA" id="ARBA00004442"/>
    </source>
</evidence>
<evidence type="ECO:0000259" key="6">
    <source>
        <dbReference type="Pfam" id="PF07980"/>
    </source>
</evidence>
<feature type="domain" description="SusD-like N-terminal" evidence="7">
    <location>
        <begin position="93"/>
        <end position="215"/>
    </location>
</feature>